<protein>
    <recommendedName>
        <fullName evidence="3">RING-type domain-containing protein</fullName>
    </recommendedName>
</protein>
<dbReference type="EMBL" id="AUPC02000395">
    <property type="protein sequence ID" value="POG60340.1"/>
    <property type="molecule type" value="Genomic_DNA"/>
</dbReference>
<comment type="caution">
    <text evidence="1">The sequence shown here is derived from an EMBL/GenBank/DDBJ whole genome shotgun (WGS) entry which is preliminary data.</text>
</comment>
<evidence type="ECO:0000313" key="2">
    <source>
        <dbReference type="Proteomes" id="UP000018888"/>
    </source>
</evidence>
<accession>A0A2P4P4N5</accession>
<reference evidence="1 2" key="1">
    <citation type="journal article" date="2013" name="Proc. Natl. Acad. Sci. U.S.A.">
        <title>Genome of an arbuscular mycorrhizal fungus provides insight into the oldest plant symbiosis.</title>
        <authorList>
            <person name="Tisserant E."/>
            <person name="Malbreil M."/>
            <person name="Kuo A."/>
            <person name="Kohler A."/>
            <person name="Symeonidi A."/>
            <person name="Balestrini R."/>
            <person name="Charron P."/>
            <person name="Duensing N."/>
            <person name="Frei Dit Frey N."/>
            <person name="Gianinazzi-Pearson V."/>
            <person name="Gilbert L.B."/>
            <person name="Handa Y."/>
            <person name="Herr J.R."/>
            <person name="Hijri M."/>
            <person name="Koul R."/>
            <person name="Kawaguchi M."/>
            <person name="Krajinski F."/>
            <person name="Lammers P.J."/>
            <person name="Masclaux F.G."/>
            <person name="Murat C."/>
            <person name="Morin E."/>
            <person name="Ndikumana S."/>
            <person name="Pagni M."/>
            <person name="Petitpierre D."/>
            <person name="Requena N."/>
            <person name="Rosikiewicz P."/>
            <person name="Riley R."/>
            <person name="Saito K."/>
            <person name="San Clemente H."/>
            <person name="Shapiro H."/>
            <person name="van Tuinen D."/>
            <person name="Becard G."/>
            <person name="Bonfante P."/>
            <person name="Paszkowski U."/>
            <person name="Shachar-Hill Y.Y."/>
            <person name="Tuskan G.A."/>
            <person name="Young P.W."/>
            <person name="Sanders I.R."/>
            <person name="Henrissat B."/>
            <person name="Rensing S.A."/>
            <person name="Grigoriev I.V."/>
            <person name="Corradi N."/>
            <person name="Roux C."/>
            <person name="Martin F."/>
        </authorList>
    </citation>
    <scope>NUCLEOTIDE SEQUENCE [LARGE SCALE GENOMIC DNA]</scope>
    <source>
        <strain evidence="1 2">DAOM 197198</strain>
    </source>
</reference>
<organism evidence="1 2">
    <name type="scientific">Rhizophagus irregularis (strain DAOM 181602 / DAOM 197198 / MUCL 43194)</name>
    <name type="common">Arbuscular mycorrhizal fungus</name>
    <name type="synonym">Glomus intraradices</name>
    <dbReference type="NCBI Taxonomy" id="747089"/>
    <lineage>
        <taxon>Eukaryota</taxon>
        <taxon>Fungi</taxon>
        <taxon>Fungi incertae sedis</taxon>
        <taxon>Mucoromycota</taxon>
        <taxon>Glomeromycotina</taxon>
        <taxon>Glomeromycetes</taxon>
        <taxon>Glomerales</taxon>
        <taxon>Glomeraceae</taxon>
        <taxon>Rhizophagus</taxon>
    </lineage>
</organism>
<keyword evidence="2" id="KW-1185">Reference proteome</keyword>
<sequence>MSNSDTRTCAFDSNECNGKIYKVGDKVSIPETNIELISYGMFLCTFHYNKFILNENHRLDKLLQVCSHPKHEEYKSQSKNSNKKPKKFSLEKVPKRLISILQLDENAKICSLCRKKTDSDPDYTTLEKYNIPVSKNKNDNNILKIGNHTYPLRNNIFLSEKIKIMSNILYKNQHQLKQKPIYDYTVFKMMLETTDEQLIRFLNELYEGTNPANKSEKTNNSNKKKLVSLCYFLASINNKYINGIKVDIGSYLQTSGASAASIDTLANIGLSVLRKTVDRQKKVISDEHEQSVDNYCLQNIEKMFVLNIDDYHNIHRRTTLSLLETHNIFHFVTILLNSNPNISKIPYYSNNISLHNPKGIDFKLIIEKFENHFMNQIGKSYYEQNELWKQFLIEDSYENRIKNLNVHNYDGRIQKHQELRSLNNSKLVDFILHPLHSIKDYIECSNVLFKVFERRAITLRINKGLASGISEQILSLIPMIGPLHISLNNKKVLSQKPKQTVINLILDLTFNDNSIPLTLDIYAVLFRSGYFEGYLKGVVRIWVLFQRLRRRNYNKAPLVFLSDVFYWELNNHPMSDTLKNNLPIFNDYFVENFHSSIRNQTVESNNALQIIQKAKIIDAERYNNSFKESFINSRNLTISQDKLNYLEKKVSLFLFSLFDKIYHNIGNTIQIDNIKYPSFILPKKCLLFNNIDSSDSIVLICGHGFHKECLALYNGKCSHCFNYLSFGIQKNINTLTARLTTALKDNEIPLVEEEMNDSLDENNDEDMQNILERLEQNIDNQFEILYQKWSDYDSL</sequence>
<evidence type="ECO:0008006" key="3">
    <source>
        <dbReference type="Google" id="ProtNLM"/>
    </source>
</evidence>
<name>A0A2P4P4N5_RHIID</name>
<evidence type="ECO:0000313" key="1">
    <source>
        <dbReference type="EMBL" id="POG60340.1"/>
    </source>
</evidence>
<dbReference type="Proteomes" id="UP000018888">
    <property type="component" value="Unassembled WGS sequence"/>
</dbReference>
<gene>
    <name evidence="1" type="ORF">GLOIN_2v1787998</name>
</gene>
<dbReference type="AlphaFoldDB" id="A0A2P4P4N5"/>
<proteinExistence type="predicted"/>
<reference evidence="1 2" key="2">
    <citation type="journal article" date="2018" name="New Phytol.">
        <title>High intraspecific genome diversity in the model arbuscular mycorrhizal symbiont Rhizophagus irregularis.</title>
        <authorList>
            <person name="Chen E.C.H."/>
            <person name="Morin E."/>
            <person name="Beaudet D."/>
            <person name="Noel J."/>
            <person name="Yildirir G."/>
            <person name="Ndikumana S."/>
            <person name="Charron P."/>
            <person name="St-Onge C."/>
            <person name="Giorgi J."/>
            <person name="Kruger M."/>
            <person name="Marton T."/>
            <person name="Ropars J."/>
            <person name="Grigoriev I.V."/>
            <person name="Hainaut M."/>
            <person name="Henrissat B."/>
            <person name="Roux C."/>
            <person name="Martin F."/>
            <person name="Corradi N."/>
        </authorList>
    </citation>
    <scope>NUCLEOTIDE SEQUENCE [LARGE SCALE GENOMIC DNA]</scope>
    <source>
        <strain evidence="1 2">DAOM 197198</strain>
    </source>
</reference>